<dbReference type="EMBL" id="CP000949">
    <property type="protein sequence ID" value="ACA75014.1"/>
    <property type="molecule type" value="Genomic_DNA"/>
</dbReference>
<accession>B1JF50</accession>
<dbReference type="KEGG" id="ppw:PputW619_4534"/>
<evidence type="ECO:0000313" key="1">
    <source>
        <dbReference type="EMBL" id="ACA75014.1"/>
    </source>
</evidence>
<name>B1JF50_PSEPW</name>
<organism evidence="1">
    <name type="scientific">Pseudomonas putida (strain W619)</name>
    <dbReference type="NCBI Taxonomy" id="390235"/>
    <lineage>
        <taxon>Bacteria</taxon>
        <taxon>Pseudomonadati</taxon>
        <taxon>Pseudomonadota</taxon>
        <taxon>Gammaproteobacteria</taxon>
        <taxon>Pseudomonadales</taxon>
        <taxon>Pseudomonadaceae</taxon>
        <taxon>Pseudomonas</taxon>
    </lineage>
</organism>
<reference evidence="1" key="1">
    <citation type="submission" date="2008-02" db="EMBL/GenBank/DDBJ databases">
        <title>Complete sequence of Psuedomonas putida W619.</title>
        <authorList>
            <consortium name="US DOE Joint Genome Institute"/>
            <person name="Copeland A."/>
            <person name="Lucas S."/>
            <person name="Lapidus A."/>
            <person name="Barry K."/>
            <person name="Detter J.C."/>
            <person name="Glavina del Rio T."/>
            <person name="Dalin E."/>
            <person name="Tice H."/>
            <person name="Pitluck S."/>
            <person name="Chain P."/>
            <person name="Malfatti S."/>
            <person name="Shin M."/>
            <person name="Vergez L."/>
            <person name="Schmutz J."/>
            <person name="Larimer F."/>
            <person name="Land M."/>
            <person name="Hauser L."/>
            <person name="Kyrpides N."/>
            <person name="Kim E."/>
            <person name="Taghavi S."/>
            <person name="Vangronsveld D."/>
            <person name="van der Lelie D."/>
            <person name="Richardson P."/>
        </authorList>
    </citation>
    <scope>NUCLEOTIDE SEQUENCE</scope>
    <source>
        <strain evidence="1">W619</strain>
    </source>
</reference>
<sequence length="254" mass="28658">MRDAAQHWMIVVPEDALFVTARALITTLDEVLAQHFADTLADNLPLRVMPLSTTALPSFDVLVDREFRHIAELLAPNKRARDEARGRIRTLLAMEAHVTETVEVSERDIDRIEKAIRTGTQVDQVFPRLVALSSNVTGEGPTLRVHFSKKDGAPVRYVSGDDPEAAGAIREVDLQKKYHMSPMALADRLGLTVNKCKALRELLGVDQDQANMMIFEFGSQRHARFSDNALRILQEHNHPEIVEEAWQARPRRAR</sequence>
<dbReference type="HOGENOM" id="CLU_064677_1_0_6"/>
<proteinExistence type="predicted"/>
<gene>
    <name evidence="1" type="ordered locus">PputW619_4534</name>
</gene>
<dbReference type="STRING" id="390235.PputW619_4534"/>
<dbReference type="AlphaFoldDB" id="B1JF50"/>
<protein>
    <submittedName>
        <fullName evidence="1">Uncharacterized protein</fullName>
    </submittedName>
</protein>